<proteinExistence type="predicted"/>
<organism evidence="2 3">
    <name type="scientific">Gloeothece citriformis (strain PCC 7424)</name>
    <name type="common">Cyanothece sp. (strain PCC 7424)</name>
    <dbReference type="NCBI Taxonomy" id="65393"/>
    <lineage>
        <taxon>Bacteria</taxon>
        <taxon>Bacillati</taxon>
        <taxon>Cyanobacteriota</taxon>
        <taxon>Cyanophyceae</taxon>
        <taxon>Oscillatoriophycideae</taxon>
        <taxon>Chroococcales</taxon>
        <taxon>Aphanothecaceae</taxon>
        <taxon>Gloeothece</taxon>
        <taxon>Gloeothece citriformis</taxon>
    </lineage>
</organism>
<evidence type="ECO:0000313" key="3">
    <source>
        <dbReference type="Proteomes" id="UP000002384"/>
    </source>
</evidence>
<dbReference type="Pfam" id="PF19266">
    <property type="entry name" value="CIS_tube"/>
    <property type="match status" value="1"/>
</dbReference>
<keyword evidence="3" id="KW-1185">Reference proteome</keyword>
<accession>B7KC74</accession>
<protein>
    <recommendedName>
        <fullName evidence="1">Contractile injection system tube protein N-terminal domain-containing protein</fullName>
    </recommendedName>
</protein>
<gene>
    <name evidence="2" type="ordered locus">PCC7424_1744</name>
</gene>
<dbReference type="OrthoDB" id="9815939at2"/>
<dbReference type="RefSeq" id="WP_012599122.1">
    <property type="nucleotide sequence ID" value="NC_011729.1"/>
</dbReference>
<dbReference type="KEGG" id="cyc:PCC7424_1744"/>
<dbReference type="Proteomes" id="UP000002384">
    <property type="component" value="Chromosome"/>
</dbReference>
<name>B7KC74_GLOC7</name>
<dbReference type="InterPro" id="IPR045361">
    <property type="entry name" value="CIS_tube_prot_N"/>
</dbReference>
<dbReference type="AlphaFoldDB" id="B7KC74"/>
<sequence>MTEQLEKATLIHQPPDNKKNIVFMFNPIELEFNHELVINESTTERGQTGYPKMSYGHRKACILKINNILLDGYEQKESIAEYINNLTQAVYFADSGEAKNKRPPIYLFAWGNQRYFTCFVQRLNYRLTRFLENGVPIQAIVNLTLVKVDDADSQGNANSTVNRNGNTRW</sequence>
<dbReference type="HOGENOM" id="CLU_075813_3_0_3"/>
<dbReference type="STRING" id="65393.PCC7424_1744"/>
<evidence type="ECO:0000259" key="1">
    <source>
        <dbReference type="Pfam" id="PF19266"/>
    </source>
</evidence>
<evidence type="ECO:0000313" key="2">
    <source>
        <dbReference type="EMBL" id="ACK70179.1"/>
    </source>
</evidence>
<feature type="domain" description="Contractile injection system tube protein N-terminal" evidence="1">
    <location>
        <begin position="17"/>
        <end position="154"/>
    </location>
</feature>
<reference evidence="3" key="1">
    <citation type="journal article" date="2011" name="MBio">
        <title>Novel metabolic attributes of the genus Cyanothece, comprising a group of unicellular nitrogen-fixing Cyanobacteria.</title>
        <authorList>
            <person name="Bandyopadhyay A."/>
            <person name="Elvitigala T."/>
            <person name="Welsh E."/>
            <person name="Stockel J."/>
            <person name="Liberton M."/>
            <person name="Min H."/>
            <person name="Sherman L.A."/>
            <person name="Pakrasi H.B."/>
        </authorList>
    </citation>
    <scope>NUCLEOTIDE SEQUENCE [LARGE SCALE GENOMIC DNA]</scope>
    <source>
        <strain evidence="3">PCC 7424</strain>
    </source>
</reference>
<dbReference type="eggNOG" id="COG1652">
    <property type="taxonomic scope" value="Bacteria"/>
</dbReference>
<dbReference type="EMBL" id="CP001291">
    <property type="protein sequence ID" value="ACK70179.1"/>
    <property type="molecule type" value="Genomic_DNA"/>
</dbReference>